<gene>
    <name evidence="1" type="ORF">AA2016_2218</name>
    <name evidence="2" type="ORF">FHS67_002191</name>
</gene>
<accession>A0AAC9AR20</accession>
<dbReference type="Proteomes" id="UP000577697">
    <property type="component" value="Unassembled WGS sequence"/>
</dbReference>
<evidence type="ECO:0000313" key="2">
    <source>
        <dbReference type="EMBL" id="MBB3705872.1"/>
    </source>
</evidence>
<reference evidence="1 3" key="1">
    <citation type="submission" date="2016-03" db="EMBL/GenBank/DDBJ databases">
        <title>Complete genome of Aminobacter aminovorans KCTC 2477.</title>
        <authorList>
            <person name="Kim K.M."/>
        </authorList>
    </citation>
    <scope>NUCLEOTIDE SEQUENCE [LARGE SCALE GENOMIC DNA]</scope>
    <source>
        <strain evidence="1 3">KCTC 2477</strain>
    </source>
</reference>
<proteinExistence type="predicted"/>
<evidence type="ECO:0000313" key="4">
    <source>
        <dbReference type="Proteomes" id="UP000577697"/>
    </source>
</evidence>
<dbReference type="RefSeq" id="WP_067958904.1">
    <property type="nucleotide sequence ID" value="NZ_CP015005.1"/>
</dbReference>
<sequence>MPALKFGSVTPSALHFGGAPVSKVYLGATEIWPLAAGATLTADAGTFTLTGVNAAFLRALRMVADPGAFTLTGNAVTFPGAYAFNAETGTFTLTGNAAGLLRALRMEAASGAFSLTGNAAGLSKTFTVLAEGGAFTLTGVDAAFKRALVMQAATGSFTLTGNAATLTYTPVGSNYALAYRTTDLTSVGTGGSVVGLDTEVADIPGFHSTASDTERFTVTSTFNTRYGRFSGSSRSATEDTEVYCRKNGSTFNGVARQVGRSAGTQNLRVASGIIALATSDYFDMVARDLSGTVTFSGGDFTWGQLEVLPSDFNGCLAYKAATQSLSASTTTALEFDSEVYDLDGFHSTASNTSRQTVPASGVSLIRISGCIETASITAGNQFVLGALKGGASFNGAPNLDVEIGVTGADYLNCMSGPLEVSGSDYFELTAFGPAQTLPASPYSWFQVEELPSDLKWARARLASNFSLSAATTTNIQWDTEDADVGGWIDLGTNNTRLTVPSGVTKIRIVANLQAASSTNQLVVSMTKNGASFPGMGSFDNETAGVDSVNAWSAILDVTPGDYFEITAFSTNARSLTGGTTTWATIEEVRF</sequence>
<evidence type="ECO:0000313" key="1">
    <source>
        <dbReference type="EMBL" id="AMS41147.1"/>
    </source>
</evidence>
<evidence type="ECO:0000313" key="3">
    <source>
        <dbReference type="Proteomes" id="UP000075755"/>
    </source>
</evidence>
<organism evidence="1 3">
    <name type="scientific">Aminobacter aminovorans</name>
    <name type="common">Chelatobacter heintzii</name>
    <dbReference type="NCBI Taxonomy" id="83263"/>
    <lineage>
        <taxon>Bacteria</taxon>
        <taxon>Pseudomonadati</taxon>
        <taxon>Pseudomonadota</taxon>
        <taxon>Alphaproteobacteria</taxon>
        <taxon>Hyphomicrobiales</taxon>
        <taxon>Phyllobacteriaceae</taxon>
        <taxon>Aminobacter</taxon>
    </lineage>
</organism>
<dbReference type="EMBL" id="JACICB010000007">
    <property type="protein sequence ID" value="MBB3705872.1"/>
    <property type="molecule type" value="Genomic_DNA"/>
</dbReference>
<dbReference type="KEGG" id="aak:AA2016_2218"/>
<dbReference type="AlphaFoldDB" id="A0AAC9AR20"/>
<dbReference type="EMBL" id="CP015005">
    <property type="protein sequence ID" value="AMS41147.1"/>
    <property type="molecule type" value="Genomic_DNA"/>
</dbReference>
<name>A0AAC9AR20_AMIAI</name>
<reference evidence="2 4" key="2">
    <citation type="submission" date="2020-08" db="EMBL/GenBank/DDBJ databases">
        <title>Genomic Encyclopedia of Type Strains, Phase IV (KMG-IV): sequencing the most valuable type-strain genomes for metagenomic binning, comparative biology and taxonomic classification.</title>
        <authorList>
            <person name="Goeker M."/>
        </authorList>
    </citation>
    <scope>NUCLEOTIDE SEQUENCE [LARGE SCALE GENOMIC DNA]</scope>
    <source>
        <strain evidence="2 4">DSM 10368</strain>
    </source>
</reference>
<protein>
    <submittedName>
        <fullName evidence="1">Uncharacterized protein</fullName>
    </submittedName>
</protein>
<keyword evidence="4" id="KW-1185">Reference proteome</keyword>
<dbReference type="Proteomes" id="UP000075755">
    <property type="component" value="Chromosome"/>
</dbReference>